<gene>
    <name evidence="2" type="ORF">CBOVIS_LOCUS8891</name>
</gene>
<feature type="compositionally biased region" description="Low complexity" evidence="1">
    <location>
        <begin position="153"/>
        <end position="165"/>
    </location>
</feature>
<proteinExistence type="predicted"/>
<dbReference type="Proteomes" id="UP000494206">
    <property type="component" value="Unassembled WGS sequence"/>
</dbReference>
<dbReference type="EMBL" id="CADEPM010000005">
    <property type="protein sequence ID" value="CAB3406883.1"/>
    <property type="molecule type" value="Genomic_DNA"/>
</dbReference>
<sequence length="360" mass="40313">MTSRVFFEEADRPPPSYFENELDETKPLKKVPFQTPEPSTWLKAPEFVPRSKLLADAFGDSPQISNFAPPTSQQPIPLVDPPNFVPYSPVFPFPPLAEMPLPPPMPLSGIPAGYTANMTTINPANGPPIAAILLRKKRKRRSKHATNSMIMNTTHSTSPCSSHPSDPNGDASDSDEFLYEVPPRSLIAVAKERVTGTTNEKLQELDNEINGNTMTSSMVLKRLVDHTYMSDGTTDRTLADEIQEINFRPTITVKMGYPQIDCNPSPFIQMATMDSKNKKVKSALIDKEALKAYLDEEEQEEDFIEGLNLRVNNFDTCDDLTLSDVEMPSRFQQIQEVIRKNTIVYSNELKAPERVCCSIM</sequence>
<evidence type="ECO:0000313" key="3">
    <source>
        <dbReference type="Proteomes" id="UP000494206"/>
    </source>
</evidence>
<feature type="region of interest" description="Disordered" evidence="1">
    <location>
        <begin position="1"/>
        <end position="23"/>
    </location>
</feature>
<feature type="compositionally biased region" description="Basic and acidic residues" evidence="1">
    <location>
        <begin position="1"/>
        <end position="12"/>
    </location>
</feature>
<accession>A0A8S1F345</accession>
<comment type="caution">
    <text evidence="2">The sequence shown here is derived from an EMBL/GenBank/DDBJ whole genome shotgun (WGS) entry which is preliminary data.</text>
</comment>
<organism evidence="2 3">
    <name type="scientific">Caenorhabditis bovis</name>
    <dbReference type="NCBI Taxonomy" id="2654633"/>
    <lineage>
        <taxon>Eukaryota</taxon>
        <taxon>Metazoa</taxon>
        <taxon>Ecdysozoa</taxon>
        <taxon>Nematoda</taxon>
        <taxon>Chromadorea</taxon>
        <taxon>Rhabditida</taxon>
        <taxon>Rhabditina</taxon>
        <taxon>Rhabditomorpha</taxon>
        <taxon>Rhabditoidea</taxon>
        <taxon>Rhabditidae</taxon>
        <taxon>Peloderinae</taxon>
        <taxon>Caenorhabditis</taxon>
    </lineage>
</organism>
<keyword evidence="3" id="KW-1185">Reference proteome</keyword>
<evidence type="ECO:0000256" key="1">
    <source>
        <dbReference type="SAM" id="MobiDB-lite"/>
    </source>
</evidence>
<evidence type="ECO:0000313" key="2">
    <source>
        <dbReference type="EMBL" id="CAB3406883.1"/>
    </source>
</evidence>
<reference evidence="2 3" key="1">
    <citation type="submission" date="2020-04" db="EMBL/GenBank/DDBJ databases">
        <authorList>
            <person name="Laetsch R D."/>
            <person name="Stevens L."/>
            <person name="Kumar S."/>
            <person name="Blaxter L. M."/>
        </authorList>
    </citation>
    <scope>NUCLEOTIDE SEQUENCE [LARGE SCALE GENOMIC DNA]</scope>
</reference>
<feature type="region of interest" description="Disordered" evidence="1">
    <location>
        <begin position="137"/>
        <end position="176"/>
    </location>
</feature>
<protein>
    <submittedName>
        <fullName evidence="2">Uncharacterized protein</fullName>
    </submittedName>
</protein>
<dbReference type="AlphaFoldDB" id="A0A8S1F345"/>
<dbReference type="OrthoDB" id="5919013at2759"/>
<name>A0A8S1F345_9PELO</name>